<gene>
    <name evidence="2" type="ORF">Q604_UNBc4C00253G0001</name>
</gene>
<feature type="transmembrane region" description="Helical" evidence="1">
    <location>
        <begin position="30"/>
        <end position="54"/>
    </location>
</feature>
<sequence length="97" mass="11426">LCFFCLLLDIIFLNLQESILLHLLILLNPIISFISVPYIIGSYFIISGLCELYIGFRIKWQSSSWFNIINHIGFWAWNYTVDKLGVIKTNNYLYFLP</sequence>
<name>W1WGN6_9ZZZZ</name>
<dbReference type="Pfam" id="PF03729">
    <property type="entry name" value="DUF308"/>
    <property type="match status" value="1"/>
</dbReference>
<keyword evidence="1" id="KW-0472">Membrane</keyword>
<organism evidence="2">
    <name type="scientific">human gut metagenome</name>
    <dbReference type="NCBI Taxonomy" id="408170"/>
    <lineage>
        <taxon>unclassified sequences</taxon>
        <taxon>metagenomes</taxon>
        <taxon>organismal metagenomes</taxon>
    </lineage>
</organism>
<feature type="non-terminal residue" evidence="2">
    <location>
        <position position="97"/>
    </location>
</feature>
<comment type="caution">
    <text evidence="2">The sequence shown here is derived from an EMBL/GenBank/DDBJ whole genome shotgun (WGS) entry which is preliminary data.</text>
</comment>
<dbReference type="EMBL" id="AZMM01019034">
    <property type="protein sequence ID" value="ETJ15599.1"/>
    <property type="molecule type" value="Genomic_DNA"/>
</dbReference>
<protein>
    <submittedName>
        <fullName evidence="2">Uncharacterized protein</fullName>
    </submittedName>
</protein>
<dbReference type="AlphaFoldDB" id="W1WGN6"/>
<keyword evidence="1" id="KW-0812">Transmembrane</keyword>
<accession>W1WGN6</accession>
<evidence type="ECO:0000256" key="1">
    <source>
        <dbReference type="SAM" id="Phobius"/>
    </source>
</evidence>
<keyword evidence="1" id="KW-1133">Transmembrane helix</keyword>
<evidence type="ECO:0000313" key="2">
    <source>
        <dbReference type="EMBL" id="ETJ15599.1"/>
    </source>
</evidence>
<proteinExistence type="predicted"/>
<feature type="non-terminal residue" evidence="2">
    <location>
        <position position="1"/>
    </location>
</feature>
<reference evidence="2" key="1">
    <citation type="submission" date="2013-12" db="EMBL/GenBank/DDBJ databases">
        <title>A Varibaculum cambriense genome reconstructed from a premature infant gut community with otherwise low bacterial novelty that shifts toward anaerobic metabolism during the third week of life.</title>
        <authorList>
            <person name="Brown C.T."/>
            <person name="Sharon I."/>
            <person name="Thomas B.C."/>
            <person name="Castelle C.J."/>
            <person name="Morowitz M.J."/>
            <person name="Banfield J.F."/>
        </authorList>
    </citation>
    <scope>NUCLEOTIDE SEQUENCE</scope>
</reference>
<dbReference type="InterPro" id="IPR005325">
    <property type="entry name" value="DUF308_memb"/>
</dbReference>